<proteinExistence type="predicted"/>
<dbReference type="VEuPathDB" id="VectorBase:RPRC013635"/>
<dbReference type="InParanoid" id="T1IBG5"/>
<evidence type="ECO:0000313" key="2">
    <source>
        <dbReference type="Proteomes" id="UP000015103"/>
    </source>
</evidence>
<organism evidence="1 2">
    <name type="scientific">Rhodnius prolixus</name>
    <name type="common">Triatomid bug</name>
    <dbReference type="NCBI Taxonomy" id="13249"/>
    <lineage>
        <taxon>Eukaryota</taxon>
        <taxon>Metazoa</taxon>
        <taxon>Ecdysozoa</taxon>
        <taxon>Arthropoda</taxon>
        <taxon>Hexapoda</taxon>
        <taxon>Insecta</taxon>
        <taxon>Pterygota</taxon>
        <taxon>Neoptera</taxon>
        <taxon>Paraneoptera</taxon>
        <taxon>Hemiptera</taxon>
        <taxon>Heteroptera</taxon>
        <taxon>Panheteroptera</taxon>
        <taxon>Cimicomorpha</taxon>
        <taxon>Reduviidae</taxon>
        <taxon>Triatominae</taxon>
        <taxon>Rhodnius</taxon>
    </lineage>
</organism>
<dbReference type="EMBL" id="ACPB03005694">
    <property type="status" value="NOT_ANNOTATED_CDS"/>
    <property type="molecule type" value="Genomic_DNA"/>
</dbReference>
<sequence length="65" mass="7277">MAQIHMHAYAYPYIYAHMMCAKGVIGVNDDHPVMEAVSSPDWQAYTATILAGRRCVEMVAWPPPL</sequence>
<dbReference type="AlphaFoldDB" id="T1IBG5"/>
<reference evidence="1" key="1">
    <citation type="submission" date="2015-05" db="UniProtKB">
        <authorList>
            <consortium name="EnsemblMetazoa"/>
        </authorList>
    </citation>
    <scope>IDENTIFICATION</scope>
</reference>
<protein>
    <submittedName>
        <fullName evidence="1">Uncharacterized protein</fullName>
    </submittedName>
</protein>
<dbReference type="Proteomes" id="UP000015103">
    <property type="component" value="Unassembled WGS sequence"/>
</dbReference>
<evidence type="ECO:0000313" key="1">
    <source>
        <dbReference type="EnsemblMetazoa" id="RPRC013635-PA"/>
    </source>
</evidence>
<accession>T1IBG5</accession>
<dbReference type="EnsemblMetazoa" id="RPRC013635-RA">
    <property type="protein sequence ID" value="RPRC013635-PA"/>
    <property type="gene ID" value="RPRC013635"/>
</dbReference>
<dbReference type="HOGENOM" id="CLU_2852460_0_0_1"/>
<keyword evidence="2" id="KW-1185">Reference proteome</keyword>
<name>T1IBG5_RHOPR</name>